<feature type="non-terminal residue" evidence="7">
    <location>
        <position position="190"/>
    </location>
</feature>
<dbReference type="GO" id="GO:0003677">
    <property type="term" value="F:DNA binding"/>
    <property type="evidence" value="ECO:0007669"/>
    <property type="project" value="InterPro"/>
</dbReference>
<proteinExistence type="predicted"/>
<evidence type="ECO:0000259" key="6">
    <source>
        <dbReference type="PROSITE" id="PS50808"/>
    </source>
</evidence>
<feature type="compositionally biased region" description="Low complexity" evidence="5">
    <location>
        <begin position="93"/>
        <end position="106"/>
    </location>
</feature>
<keyword evidence="3" id="KW-0862">Zinc</keyword>
<keyword evidence="2 4" id="KW-0863">Zinc-finger</keyword>
<evidence type="ECO:0000256" key="3">
    <source>
        <dbReference type="ARBA" id="ARBA00022833"/>
    </source>
</evidence>
<dbReference type="InterPro" id="IPR003656">
    <property type="entry name" value="Znf_BED"/>
</dbReference>
<protein>
    <recommendedName>
        <fullName evidence="6">BED-type domain-containing protein</fullName>
    </recommendedName>
</protein>
<feature type="compositionally biased region" description="Polar residues" evidence="5">
    <location>
        <begin position="54"/>
        <end position="73"/>
    </location>
</feature>
<keyword evidence="8" id="KW-1185">Reference proteome</keyword>
<dbReference type="Pfam" id="PF02892">
    <property type="entry name" value="zf-BED"/>
    <property type="match status" value="1"/>
</dbReference>
<evidence type="ECO:0000256" key="4">
    <source>
        <dbReference type="PROSITE-ProRule" id="PRU00027"/>
    </source>
</evidence>
<gene>
    <name evidence="7" type="ORF">XAT740_LOCUS54962</name>
</gene>
<evidence type="ECO:0000256" key="2">
    <source>
        <dbReference type="ARBA" id="ARBA00022771"/>
    </source>
</evidence>
<evidence type="ECO:0000313" key="8">
    <source>
        <dbReference type="Proteomes" id="UP000663828"/>
    </source>
</evidence>
<reference evidence="7" key="1">
    <citation type="submission" date="2021-02" db="EMBL/GenBank/DDBJ databases">
        <authorList>
            <person name="Nowell W R."/>
        </authorList>
    </citation>
    <scope>NUCLEOTIDE SEQUENCE</scope>
</reference>
<comment type="caution">
    <text evidence="7">The sequence shown here is derived from an EMBL/GenBank/DDBJ whole genome shotgun (WGS) entry which is preliminary data.</text>
</comment>
<dbReference type="Proteomes" id="UP000663828">
    <property type="component" value="Unassembled WGS sequence"/>
</dbReference>
<keyword evidence="1" id="KW-0479">Metal-binding</keyword>
<feature type="region of interest" description="Disordered" evidence="5">
    <location>
        <begin position="54"/>
        <end position="123"/>
    </location>
</feature>
<sequence length="190" mass="21618">ILLENWIRLPKANTVGQESMFISLIEKQVYISQLKKNNTTDENVREQLQTIADQSLSPDVNTNKESVSKTTENNYKRKEALTKLHHKNKAPKTSGDSMTTSSSISIDEVEKNDNDNHPQSSTSVWKYATRSHDKKHAMCLDCDAQITTSNWSTSALRRHLILKHNRLDMCLQNTPGAQQSSNVSRHLKEK</sequence>
<dbReference type="PROSITE" id="PS50808">
    <property type="entry name" value="ZF_BED"/>
    <property type="match status" value="1"/>
</dbReference>
<accession>A0A816EV78</accession>
<evidence type="ECO:0000256" key="5">
    <source>
        <dbReference type="SAM" id="MobiDB-lite"/>
    </source>
</evidence>
<name>A0A816EV78_ADIRI</name>
<dbReference type="AlphaFoldDB" id="A0A816EV78"/>
<evidence type="ECO:0000313" key="7">
    <source>
        <dbReference type="EMBL" id="CAF1650960.1"/>
    </source>
</evidence>
<feature type="domain" description="BED-type" evidence="6">
    <location>
        <begin position="119"/>
        <end position="164"/>
    </location>
</feature>
<dbReference type="EMBL" id="CAJNOR010010082">
    <property type="protein sequence ID" value="CAF1650960.1"/>
    <property type="molecule type" value="Genomic_DNA"/>
</dbReference>
<organism evidence="7 8">
    <name type="scientific">Adineta ricciae</name>
    <name type="common">Rotifer</name>
    <dbReference type="NCBI Taxonomy" id="249248"/>
    <lineage>
        <taxon>Eukaryota</taxon>
        <taxon>Metazoa</taxon>
        <taxon>Spiralia</taxon>
        <taxon>Gnathifera</taxon>
        <taxon>Rotifera</taxon>
        <taxon>Eurotatoria</taxon>
        <taxon>Bdelloidea</taxon>
        <taxon>Adinetida</taxon>
        <taxon>Adinetidae</taxon>
        <taxon>Adineta</taxon>
    </lineage>
</organism>
<dbReference type="GO" id="GO:0008270">
    <property type="term" value="F:zinc ion binding"/>
    <property type="evidence" value="ECO:0007669"/>
    <property type="project" value="UniProtKB-KW"/>
</dbReference>
<evidence type="ECO:0000256" key="1">
    <source>
        <dbReference type="ARBA" id="ARBA00022723"/>
    </source>
</evidence>